<dbReference type="EMBL" id="LR797180">
    <property type="protein sequence ID" value="CAB4192023.1"/>
    <property type="molecule type" value="Genomic_DNA"/>
</dbReference>
<evidence type="ECO:0000313" key="7">
    <source>
        <dbReference type="EMBL" id="CAB4188539.1"/>
    </source>
</evidence>
<dbReference type="EMBL" id="LR797434">
    <property type="protein sequence ID" value="CAB4216273.1"/>
    <property type="molecule type" value="Genomic_DNA"/>
</dbReference>
<dbReference type="EMBL" id="LR797492">
    <property type="protein sequence ID" value="CAB4219832.1"/>
    <property type="molecule type" value="Genomic_DNA"/>
</dbReference>
<evidence type="ECO:0000313" key="5">
    <source>
        <dbReference type="EMBL" id="CAB4174793.1"/>
    </source>
</evidence>
<protein>
    <submittedName>
        <fullName evidence="5">Uncharacterized protein</fullName>
    </submittedName>
</protein>
<name>A0A6J5PSX8_9CAUD</name>
<evidence type="ECO:0000313" key="9">
    <source>
        <dbReference type="EMBL" id="CAB4216273.1"/>
    </source>
</evidence>
<evidence type="ECO:0000313" key="8">
    <source>
        <dbReference type="EMBL" id="CAB4192023.1"/>
    </source>
</evidence>
<evidence type="ECO:0000313" key="11">
    <source>
        <dbReference type="EMBL" id="CAB5230478.1"/>
    </source>
</evidence>
<dbReference type="EMBL" id="LR796305">
    <property type="protein sequence ID" value="CAB4135752.1"/>
    <property type="molecule type" value="Genomic_DNA"/>
</dbReference>
<dbReference type="EMBL" id="LR797130">
    <property type="protein sequence ID" value="CAB4188539.1"/>
    <property type="molecule type" value="Genomic_DNA"/>
</dbReference>
<organism evidence="5">
    <name type="scientific">uncultured Caudovirales phage</name>
    <dbReference type="NCBI Taxonomy" id="2100421"/>
    <lineage>
        <taxon>Viruses</taxon>
        <taxon>Duplodnaviria</taxon>
        <taxon>Heunggongvirae</taxon>
        <taxon>Uroviricota</taxon>
        <taxon>Caudoviricetes</taxon>
        <taxon>Peduoviridae</taxon>
        <taxon>Maltschvirus</taxon>
        <taxon>Maltschvirus maltsch</taxon>
    </lineage>
</organism>
<evidence type="ECO:0000313" key="4">
    <source>
        <dbReference type="EMBL" id="CAB4161602.1"/>
    </source>
</evidence>
<dbReference type="EMBL" id="LR796709">
    <property type="protein sequence ID" value="CAB4161602.1"/>
    <property type="molecule type" value="Genomic_DNA"/>
</dbReference>
<dbReference type="EMBL" id="LR796461">
    <property type="protein sequence ID" value="CAB4146118.1"/>
    <property type="molecule type" value="Genomic_DNA"/>
</dbReference>
<reference evidence="5" key="1">
    <citation type="submission" date="2020-05" db="EMBL/GenBank/DDBJ databases">
        <authorList>
            <person name="Chiriac C."/>
            <person name="Salcher M."/>
            <person name="Ghai R."/>
            <person name="Kavagutti S V."/>
        </authorList>
    </citation>
    <scope>NUCLEOTIDE SEQUENCE</scope>
</reference>
<dbReference type="EMBL" id="LR796548">
    <property type="protein sequence ID" value="CAB4151108.1"/>
    <property type="molecule type" value="Genomic_DNA"/>
</dbReference>
<evidence type="ECO:0000313" key="3">
    <source>
        <dbReference type="EMBL" id="CAB4151108.1"/>
    </source>
</evidence>
<sequence length="137" mass="15188">MSTSPKMKAKALITKIARANVKSGKLRIKQVFDHSVFAEQMYKAQASPKLSSNLSVRAHAVKFGIVVDQRKVCAKSVTLNDKGVMRPELAVLAIMQTLQKFDKSLVNVGYVRLCVNGTPEASDMNNDDAYKVVLYRK</sequence>
<dbReference type="EMBL" id="LR796917">
    <property type="protein sequence ID" value="CAB4174793.1"/>
    <property type="molecule type" value="Genomic_DNA"/>
</dbReference>
<proteinExistence type="predicted"/>
<evidence type="ECO:0000313" key="6">
    <source>
        <dbReference type="EMBL" id="CAB4179425.1"/>
    </source>
</evidence>
<evidence type="ECO:0000313" key="2">
    <source>
        <dbReference type="EMBL" id="CAB4146118.1"/>
    </source>
</evidence>
<dbReference type="EMBL" id="LR798423">
    <property type="protein sequence ID" value="CAB5230478.1"/>
    <property type="molecule type" value="Genomic_DNA"/>
</dbReference>
<accession>A0A6J5PSX8</accession>
<dbReference type="EMBL" id="LR796980">
    <property type="protein sequence ID" value="CAB4179425.1"/>
    <property type="molecule type" value="Genomic_DNA"/>
</dbReference>
<gene>
    <name evidence="6" type="ORF">UFOVP1031_98</name>
    <name evidence="7" type="ORF">UFOVP1172_37</name>
    <name evidence="8" type="ORF">UFOVP1240_99</name>
    <name evidence="9" type="ORF">UFOVP1486_156</name>
    <name evidence="11" type="ORF">UFOVP1578_13</name>
    <name evidence="10" type="ORF">UFOVP1630_5</name>
    <name evidence="1" type="ORF">UFOVP288_116</name>
    <name evidence="2" type="ORF">UFOVP483_80</name>
    <name evidence="3" type="ORF">UFOVP573_156</name>
    <name evidence="4" type="ORF">UFOVP769_116</name>
    <name evidence="5" type="ORF">UFOVP962_84</name>
</gene>
<evidence type="ECO:0000313" key="1">
    <source>
        <dbReference type="EMBL" id="CAB4135752.1"/>
    </source>
</evidence>
<evidence type="ECO:0000313" key="10">
    <source>
        <dbReference type="EMBL" id="CAB4219832.1"/>
    </source>
</evidence>